<organism evidence="1 2">
    <name type="scientific">Colocasia esculenta</name>
    <name type="common">Wild taro</name>
    <name type="synonym">Arum esculentum</name>
    <dbReference type="NCBI Taxonomy" id="4460"/>
    <lineage>
        <taxon>Eukaryota</taxon>
        <taxon>Viridiplantae</taxon>
        <taxon>Streptophyta</taxon>
        <taxon>Embryophyta</taxon>
        <taxon>Tracheophyta</taxon>
        <taxon>Spermatophyta</taxon>
        <taxon>Magnoliopsida</taxon>
        <taxon>Liliopsida</taxon>
        <taxon>Araceae</taxon>
        <taxon>Aroideae</taxon>
        <taxon>Colocasieae</taxon>
        <taxon>Colocasia</taxon>
    </lineage>
</organism>
<sequence>MVHVYKYTDYRTPSVRCGYFFARQSEPLARPQFKIRTSTRSALVGFGDFCSGTQIPLREPDRRLPMRSNFDTPSIKRP</sequence>
<proteinExistence type="predicted"/>
<dbReference type="EMBL" id="NMUH01005583">
    <property type="protein sequence ID" value="MQM13156.1"/>
    <property type="molecule type" value="Genomic_DNA"/>
</dbReference>
<comment type="caution">
    <text evidence="1">The sequence shown here is derived from an EMBL/GenBank/DDBJ whole genome shotgun (WGS) entry which is preliminary data.</text>
</comment>
<gene>
    <name evidence="1" type="ORF">Taro_046075</name>
</gene>
<dbReference type="AlphaFoldDB" id="A0A843WYH1"/>
<name>A0A843WYH1_COLES</name>
<keyword evidence="2" id="KW-1185">Reference proteome</keyword>
<reference evidence="1" key="1">
    <citation type="submission" date="2017-07" db="EMBL/GenBank/DDBJ databases">
        <title>Taro Niue Genome Assembly and Annotation.</title>
        <authorList>
            <person name="Atibalentja N."/>
            <person name="Keating K."/>
            <person name="Fields C.J."/>
        </authorList>
    </citation>
    <scope>NUCLEOTIDE SEQUENCE</scope>
    <source>
        <strain evidence="1">Niue_2</strain>
        <tissue evidence="1">Leaf</tissue>
    </source>
</reference>
<protein>
    <submittedName>
        <fullName evidence="1">Uncharacterized protein</fullName>
    </submittedName>
</protein>
<evidence type="ECO:0000313" key="2">
    <source>
        <dbReference type="Proteomes" id="UP000652761"/>
    </source>
</evidence>
<evidence type="ECO:0000313" key="1">
    <source>
        <dbReference type="EMBL" id="MQM13156.1"/>
    </source>
</evidence>
<dbReference type="Proteomes" id="UP000652761">
    <property type="component" value="Unassembled WGS sequence"/>
</dbReference>
<accession>A0A843WYH1</accession>